<reference evidence="2 3" key="1">
    <citation type="submission" date="2014-02" db="EMBL/GenBank/DDBJ databases">
        <title>Single nucleus genome sequencing reveals high similarity among nuclei of an endomycorrhizal fungus.</title>
        <authorList>
            <person name="Lin K."/>
            <person name="Geurts R."/>
            <person name="Zhang Z."/>
            <person name="Limpens E."/>
            <person name="Saunders D.G."/>
            <person name="Mu D."/>
            <person name="Pang E."/>
            <person name="Cao H."/>
            <person name="Cha H."/>
            <person name="Lin T."/>
            <person name="Zhou Q."/>
            <person name="Shang Y."/>
            <person name="Li Y."/>
            <person name="Ivanov S."/>
            <person name="Sharma T."/>
            <person name="Velzen R.V."/>
            <person name="Ruijter N.D."/>
            <person name="Aanen D.K."/>
            <person name="Win J."/>
            <person name="Kamoun S."/>
            <person name="Bisseling T."/>
            <person name="Huang S."/>
        </authorList>
    </citation>
    <scope>NUCLEOTIDE SEQUENCE [LARGE SCALE GENOMIC DNA]</scope>
    <source>
        <strain evidence="3">DAOM197198w</strain>
    </source>
</reference>
<comment type="caution">
    <text evidence="2">The sequence shown here is derived from an EMBL/GenBank/DDBJ whole genome shotgun (WGS) entry which is preliminary data.</text>
</comment>
<dbReference type="InterPro" id="IPR052980">
    <property type="entry name" value="Crinkler_effector"/>
</dbReference>
<dbReference type="EMBL" id="JEMT01018985">
    <property type="protein sequence ID" value="EXX66375.1"/>
    <property type="molecule type" value="Genomic_DNA"/>
</dbReference>
<protein>
    <recommendedName>
        <fullName evidence="4">Crinkler family protein</fullName>
    </recommendedName>
</protein>
<dbReference type="PANTHER" id="PTHR33129">
    <property type="entry name" value="PROTEIN KINASE DOMAIN-CONTAINING PROTEIN-RELATED"/>
    <property type="match status" value="1"/>
</dbReference>
<gene>
    <name evidence="2" type="ORF">RirG_124410</name>
</gene>
<dbReference type="STRING" id="1432141.A0A015JGX6"/>
<evidence type="ECO:0000256" key="1">
    <source>
        <dbReference type="SAM" id="Phobius"/>
    </source>
</evidence>
<keyword evidence="3" id="KW-1185">Reference proteome</keyword>
<dbReference type="HOGENOM" id="CLU_051546_0_0_1"/>
<name>A0A015JGX6_RHIIW</name>
<keyword evidence="1" id="KW-0472">Membrane</keyword>
<dbReference type="OrthoDB" id="19861at2759"/>
<sequence>MSFSDVYTIVQNLSEEPDTLSMDEMVDLCVFLTDKEKLTYEVVNLCDNLPTNIAKLKYLRGLLKKFKSEPGMFIHFVVSVIFANNTKYLLILVLFFPTSYRQIRESWLMIFFKFTHTNPSFGDILEVVTSLKRNATSNPGSSTDAQESDLQDIIRGKNGNLAVIGESALYVRRAYKDLYLLVTDPDPDSKFIITGTSGVGKTCFLLYLLIQLLCNDDNVTIIFQPRDGKTCYCFKGSNLETGKIDDFSDDLYSPKTWYLVDSKQPSIDTKSSNSARTVVAASPNSLNNSKFQDFAKDVVNRYYMPPWTIEELKACQKHIFKQVPEDMMLEMFDRAGGVPRYVLRLPARVIKKHQDINNSEVWDKIINKSMEQIEDAILEVKSFDDLILCFTENTNYAKISSRIIHQWPDPSYEDYYFEWASNYIYKSVMRKLDKF</sequence>
<evidence type="ECO:0000313" key="3">
    <source>
        <dbReference type="Proteomes" id="UP000022910"/>
    </source>
</evidence>
<feature type="transmembrane region" description="Helical" evidence="1">
    <location>
        <begin position="72"/>
        <end position="96"/>
    </location>
</feature>
<dbReference type="PANTHER" id="PTHR33129:SF1">
    <property type="entry name" value="ATP-BINDING PROTEIN"/>
    <property type="match status" value="1"/>
</dbReference>
<evidence type="ECO:0000313" key="2">
    <source>
        <dbReference type="EMBL" id="EXX66375.1"/>
    </source>
</evidence>
<proteinExistence type="predicted"/>
<dbReference type="InterPro" id="IPR027417">
    <property type="entry name" value="P-loop_NTPase"/>
</dbReference>
<dbReference type="Proteomes" id="UP000022910">
    <property type="component" value="Unassembled WGS sequence"/>
</dbReference>
<evidence type="ECO:0008006" key="4">
    <source>
        <dbReference type="Google" id="ProtNLM"/>
    </source>
</evidence>
<dbReference type="SUPFAM" id="SSF52540">
    <property type="entry name" value="P-loop containing nucleoside triphosphate hydrolases"/>
    <property type="match status" value="1"/>
</dbReference>
<keyword evidence="1" id="KW-0812">Transmembrane</keyword>
<organism evidence="2 3">
    <name type="scientific">Rhizophagus irregularis (strain DAOM 197198w)</name>
    <name type="common">Glomus intraradices</name>
    <dbReference type="NCBI Taxonomy" id="1432141"/>
    <lineage>
        <taxon>Eukaryota</taxon>
        <taxon>Fungi</taxon>
        <taxon>Fungi incertae sedis</taxon>
        <taxon>Mucoromycota</taxon>
        <taxon>Glomeromycotina</taxon>
        <taxon>Glomeromycetes</taxon>
        <taxon>Glomerales</taxon>
        <taxon>Glomeraceae</taxon>
        <taxon>Rhizophagus</taxon>
    </lineage>
</organism>
<accession>A0A015JGX6</accession>
<keyword evidence="1" id="KW-1133">Transmembrane helix</keyword>
<dbReference type="AlphaFoldDB" id="A0A015JGX6"/>